<protein>
    <submittedName>
        <fullName evidence="1">Uncharacterized protein</fullName>
    </submittedName>
</protein>
<accession>A0A1F7FAH6</accession>
<reference evidence="1 2" key="1">
    <citation type="journal article" date="2016" name="Nat. Commun.">
        <title>Thousands of microbial genomes shed light on interconnected biogeochemical processes in an aquifer system.</title>
        <authorList>
            <person name="Anantharaman K."/>
            <person name="Brown C.T."/>
            <person name="Hug L.A."/>
            <person name="Sharon I."/>
            <person name="Castelle C.J."/>
            <person name="Probst A.J."/>
            <person name="Thomas B.C."/>
            <person name="Singh A."/>
            <person name="Wilkins M.J."/>
            <person name="Karaoz U."/>
            <person name="Brodie E.L."/>
            <person name="Williams K.H."/>
            <person name="Hubbard S.S."/>
            <person name="Banfield J.F."/>
        </authorList>
    </citation>
    <scope>NUCLEOTIDE SEQUENCE [LARGE SCALE GENOMIC DNA]</scope>
</reference>
<organism evidence="1 2">
    <name type="scientific">Candidatus Raymondbacteria bacterium RIFOXYD12_FULL_49_13</name>
    <dbReference type="NCBI Taxonomy" id="1817890"/>
    <lineage>
        <taxon>Bacteria</taxon>
        <taxon>Raymondiibacteriota</taxon>
    </lineage>
</organism>
<proteinExistence type="predicted"/>
<dbReference type="AlphaFoldDB" id="A0A1F7FAH6"/>
<dbReference type="EMBL" id="MFYX01000084">
    <property type="protein sequence ID" value="OGK03655.1"/>
    <property type="molecule type" value="Genomic_DNA"/>
</dbReference>
<name>A0A1F7FAH6_UNCRA</name>
<dbReference type="Gene3D" id="3.60.21.10">
    <property type="match status" value="1"/>
</dbReference>
<evidence type="ECO:0000313" key="2">
    <source>
        <dbReference type="Proteomes" id="UP000179243"/>
    </source>
</evidence>
<dbReference type="Proteomes" id="UP000179243">
    <property type="component" value="Unassembled WGS sequence"/>
</dbReference>
<gene>
    <name evidence="1" type="ORF">A2519_02700</name>
</gene>
<evidence type="ECO:0000313" key="1">
    <source>
        <dbReference type="EMBL" id="OGK03655.1"/>
    </source>
</evidence>
<comment type="caution">
    <text evidence="1">The sequence shown here is derived from an EMBL/GenBank/DDBJ whole genome shotgun (WGS) entry which is preliminary data.</text>
</comment>
<dbReference type="InterPro" id="IPR029052">
    <property type="entry name" value="Metallo-depent_PP-like"/>
</dbReference>
<sequence>MPDTGVIISRILFLHDYYSYLRWNTVVGAEDTVYHLGDFTKGGNRSQLRQAKVGQGPQGVK</sequence>